<evidence type="ECO:0000313" key="4">
    <source>
        <dbReference type="Proteomes" id="UP000053186"/>
    </source>
</evidence>
<protein>
    <submittedName>
        <fullName evidence="3">Sugar fermentation stimulation protein family protein</fullName>
    </submittedName>
</protein>
<dbReference type="CDD" id="cd22359">
    <property type="entry name" value="SfsA-like_bacterial"/>
    <property type="match status" value="1"/>
</dbReference>
<dbReference type="AlphaFoldDB" id="H7GHW8"/>
<dbReference type="Pfam" id="PF03749">
    <property type="entry name" value="SfsA"/>
    <property type="match status" value="1"/>
</dbReference>
<feature type="domain" description="Sugar fermentation stimulation protein C-terminal" evidence="1">
    <location>
        <begin position="115"/>
        <end position="239"/>
    </location>
</feature>
<dbReference type="PANTHER" id="PTHR30545:SF2">
    <property type="entry name" value="SUGAR FERMENTATION STIMULATION PROTEIN A"/>
    <property type="match status" value="1"/>
</dbReference>
<evidence type="ECO:0000259" key="2">
    <source>
        <dbReference type="Pfam" id="PF17746"/>
    </source>
</evidence>
<dbReference type="EMBL" id="AIJQ01000016">
    <property type="protein sequence ID" value="EIA38564.1"/>
    <property type="molecule type" value="Genomic_DNA"/>
</dbReference>
<sequence>MLHRENRCRGFESRPLRQKARDLPGLPFCSLGGMELPLPPLLPCRILRRANRFVVEADVGPLHLANTGRLTELLLPGTRGHYHPRPTAKTRGRLYLVEREGVLVGVDATLAGPLLERLLRAGRYGPLEALRREVGLRGERLDFWARVGGREAFFEAKNANRLEGALALFPDAPTSRGARHLRLLAALAREGYGAFAVWLVQHPLAEAFALDPADRPLLEAAQAAREAGVVLEAYRVRPSLEALRLEAPLPWVWLTPPGGSGRPP</sequence>
<dbReference type="PANTHER" id="PTHR30545">
    <property type="entry name" value="SUGAR FERMENTATION STIMULATION PROTEIN A"/>
    <property type="match status" value="1"/>
</dbReference>
<dbReference type="InterPro" id="IPR040452">
    <property type="entry name" value="SfsA_C"/>
</dbReference>
<feature type="domain" description="SfsA N-terminal OB" evidence="2">
    <location>
        <begin position="47"/>
        <end position="106"/>
    </location>
</feature>
<dbReference type="InterPro" id="IPR005224">
    <property type="entry name" value="SfsA"/>
</dbReference>
<accession>H7GHW8</accession>
<dbReference type="GO" id="GO:0003677">
    <property type="term" value="F:DNA binding"/>
    <property type="evidence" value="ECO:0007669"/>
    <property type="project" value="InterPro"/>
</dbReference>
<name>H7GHW8_9DEIN</name>
<dbReference type="Gene3D" id="2.40.50.580">
    <property type="match status" value="1"/>
</dbReference>
<evidence type="ECO:0000259" key="1">
    <source>
        <dbReference type="Pfam" id="PF03749"/>
    </source>
</evidence>
<dbReference type="Proteomes" id="UP000053186">
    <property type="component" value="Unassembled WGS sequence"/>
</dbReference>
<dbReference type="Pfam" id="PF17746">
    <property type="entry name" value="SfsA_N"/>
    <property type="match status" value="1"/>
</dbReference>
<dbReference type="PATRIC" id="fig|456163.3.peg.1852"/>
<gene>
    <name evidence="3" type="ORF">RLTM_09453</name>
</gene>
<organism evidence="3 4">
    <name type="scientific">Thermus parvatiensis</name>
    <dbReference type="NCBI Taxonomy" id="456163"/>
    <lineage>
        <taxon>Bacteria</taxon>
        <taxon>Thermotogati</taxon>
        <taxon>Deinococcota</taxon>
        <taxon>Deinococci</taxon>
        <taxon>Thermales</taxon>
        <taxon>Thermaceae</taxon>
        <taxon>Thermus</taxon>
    </lineage>
</organism>
<reference evidence="3 4" key="1">
    <citation type="journal article" date="2012" name="J. Bacteriol.">
        <title>Draft genome sequence of Thermus sp. strain RL, isolated from a hot water spring located atop the Himalayan ranges at Manikaran, India.</title>
        <authorList>
            <person name="Dwivedi V."/>
            <person name="Sangwan N."/>
            <person name="Nigam A."/>
            <person name="Garg N."/>
            <person name="Niharika N."/>
            <person name="Khurana P."/>
            <person name="Khurana J.P."/>
            <person name="Lal R."/>
        </authorList>
    </citation>
    <scope>NUCLEOTIDE SEQUENCE [LARGE SCALE GENOMIC DNA]</scope>
    <source>
        <strain evidence="3 4">RL</strain>
    </source>
</reference>
<proteinExistence type="predicted"/>
<dbReference type="InterPro" id="IPR041465">
    <property type="entry name" value="SfsA_N"/>
</dbReference>
<dbReference type="Gene3D" id="3.40.1350.60">
    <property type="match status" value="1"/>
</dbReference>
<comment type="caution">
    <text evidence="3">The sequence shown here is derived from an EMBL/GenBank/DDBJ whole genome shotgun (WGS) entry which is preliminary data.</text>
</comment>
<evidence type="ECO:0000313" key="3">
    <source>
        <dbReference type="EMBL" id="EIA38564.1"/>
    </source>
</evidence>
<keyword evidence="4" id="KW-1185">Reference proteome</keyword>